<protein>
    <submittedName>
        <fullName evidence="3">Epoxide hydrolase</fullName>
    </submittedName>
</protein>
<accession>A0A2A5WEN3</accession>
<dbReference type="AlphaFoldDB" id="A0A2A5WEN3"/>
<reference evidence="3 4" key="1">
    <citation type="submission" date="2017-08" db="EMBL/GenBank/DDBJ databases">
        <title>Fine stratification of microbial communities through a metagenomic profile of the photic zone.</title>
        <authorList>
            <person name="Haro-Moreno J.M."/>
            <person name="Lopez-Perez M."/>
            <person name="De La Torre J."/>
            <person name="Picazo A."/>
            <person name="Camacho A."/>
            <person name="Rodriguez-Valera F."/>
        </authorList>
    </citation>
    <scope>NUCLEOTIDE SEQUENCE [LARGE SCALE GENOMIC DNA]</scope>
    <source>
        <strain evidence="3">MED-G28</strain>
    </source>
</reference>
<evidence type="ECO:0000256" key="1">
    <source>
        <dbReference type="ARBA" id="ARBA00022801"/>
    </source>
</evidence>
<dbReference type="GO" id="GO:0016787">
    <property type="term" value="F:hydrolase activity"/>
    <property type="evidence" value="ECO:0007669"/>
    <property type="project" value="UniProtKB-KW"/>
</dbReference>
<dbReference type="Gene3D" id="2.30.110.10">
    <property type="entry name" value="Electron Transport, Fmn-binding Protein, Chain A"/>
    <property type="match status" value="1"/>
</dbReference>
<dbReference type="SUPFAM" id="SSF53474">
    <property type="entry name" value="alpha/beta-Hydrolases"/>
    <property type="match status" value="1"/>
</dbReference>
<dbReference type="PRINTS" id="PR00111">
    <property type="entry name" value="ABHYDROLASE"/>
</dbReference>
<dbReference type="InterPro" id="IPR000639">
    <property type="entry name" value="Epox_hydrolase-like"/>
</dbReference>
<proteinExistence type="predicted"/>
<dbReference type="InterPro" id="IPR012349">
    <property type="entry name" value="Split_barrel_FMN-bd"/>
</dbReference>
<dbReference type="Proteomes" id="UP000219329">
    <property type="component" value="Unassembled WGS sequence"/>
</dbReference>
<evidence type="ECO:0000259" key="2">
    <source>
        <dbReference type="Pfam" id="PF00561"/>
    </source>
</evidence>
<dbReference type="InterPro" id="IPR029058">
    <property type="entry name" value="AB_hydrolase_fold"/>
</dbReference>
<keyword evidence="1 3" id="KW-0378">Hydrolase</keyword>
<dbReference type="Pfam" id="PF00561">
    <property type="entry name" value="Abhydrolase_1"/>
    <property type="match status" value="1"/>
</dbReference>
<dbReference type="InterPro" id="IPR000073">
    <property type="entry name" value="AB_hydrolase_1"/>
</dbReference>
<comment type="caution">
    <text evidence="3">The sequence shown here is derived from an EMBL/GenBank/DDBJ whole genome shotgun (WGS) entry which is preliminary data.</text>
</comment>
<sequence length="439" mass="49041">MIITSFEEDGEAIDRVVARLDLEGQIYVAVNHWPRAWARRIQRNPDVQLTYQGETWNYTAVVLEGAEHDQGAIDFAVPFSFRVLTGFPPRYFFRFDPKADLSEGNAIDNQTIDLAAEFGAEVRTLESNGIEIRIVESGEGPLVILVHGWPESWYSWRHQLPALAQAGYRVVAPDMRGYGGSALPFATEDYNIKELAADVAGIITALDEESAVIVGHDWGAPVVWHTALLYPEKIDAVVGLSVLYGGRSENKPERPVRQDPEDEFFYISYFQDPGVAEAEFDADPEALIARLYASRSPGTPVHPPEVTDARAIAGGWIKRLGEPVHLPAWLSERDLKYYVSEFRKSGFEGGINYYRNGALNWELTPELDGSKIQQPALFIAGELDIVNRGATQDELELRAQPHFEDLRGVVLQPGIGHRNQQQAPEDTNRLLIEFLGSLN</sequence>
<name>A0A2A5WEN3_9GAMM</name>
<feature type="domain" description="AB hydrolase-1" evidence="2">
    <location>
        <begin position="141"/>
        <end position="242"/>
    </location>
</feature>
<dbReference type="PANTHER" id="PTHR43329">
    <property type="entry name" value="EPOXIDE HYDROLASE"/>
    <property type="match status" value="1"/>
</dbReference>
<dbReference type="PRINTS" id="PR00412">
    <property type="entry name" value="EPOXHYDRLASE"/>
</dbReference>
<dbReference type="EMBL" id="NTJZ01000003">
    <property type="protein sequence ID" value="PDH34717.1"/>
    <property type="molecule type" value="Genomic_DNA"/>
</dbReference>
<organism evidence="3 4">
    <name type="scientific">OM182 bacterium MED-G28</name>
    <dbReference type="NCBI Taxonomy" id="1986256"/>
    <lineage>
        <taxon>Bacteria</taxon>
        <taxon>Pseudomonadati</taxon>
        <taxon>Pseudomonadota</taxon>
        <taxon>Gammaproteobacteria</taxon>
        <taxon>OMG group</taxon>
        <taxon>OM182 clade</taxon>
    </lineage>
</organism>
<evidence type="ECO:0000313" key="4">
    <source>
        <dbReference type="Proteomes" id="UP000219329"/>
    </source>
</evidence>
<gene>
    <name evidence="3" type="ORF">CNF02_04785</name>
</gene>
<dbReference type="Gene3D" id="3.40.50.1820">
    <property type="entry name" value="alpha/beta hydrolase"/>
    <property type="match status" value="1"/>
</dbReference>
<evidence type="ECO:0000313" key="3">
    <source>
        <dbReference type="EMBL" id="PDH34717.1"/>
    </source>
</evidence>